<dbReference type="Proteomes" id="UP000823769">
    <property type="component" value="Unassembled WGS sequence"/>
</dbReference>
<comment type="caution">
    <text evidence="2">The sequence shown here is derived from an EMBL/GenBank/DDBJ whole genome shotgun (WGS) entry which is preliminary data.</text>
</comment>
<proteinExistence type="predicted"/>
<keyword evidence="1" id="KW-0732">Signal</keyword>
<evidence type="ECO:0000313" key="3">
    <source>
        <dbReference type="Proteomes" id="UP000823769"/>
    </source>
</evidence>
<dbReference type="AlphaFoldDB" id="A0A9D9IYG6"/>
<evidence type="ECO:0000256" key="1">
    <source>
        <dbReference type="SAM" id="SignalP"/>
    </source>
</evidence>
<organism evidence="2 3">
    <name type="scientific">Candidatus Cryptobacteroides avistercoris</name>
    <dbReference type="NCBI Taxonomy" id="2840758"/>
    <lineage>
        <taxon>Bacteria</taxon>
        <taxon>Pseudomonadati</taxon>
        <taxon>Bacteroidota</taxon>
        <taxon>Bacteroidia</taxon>
        <taxon>Bacteroidales</taxon>
        <taxon>Candidatus Cryptobacteroides</taxon>
    </lineage>
</organism>
<reference evidence="2" key="1">
    <citation type="submission" date="2020-10" db="EMBL/GenBank/DDBJ databases">
        <authorList>
            <person name="Gilroy R."/>
        </authorList>
    </citation>
    <scope>NUCLEOTIDE SEQUENCE</scope>
    <source>
        <strain evidence="2">B3-1481</strain>
    </source>
</reference>
<dbReference type="EMBL" id="JADILW010000104">
    <property type="protein sequence ID" value="MBO8480825.1"/>
    <property type="molecule type" value="Genomic_DNA"/>
</dbReference>
<name>A0A9D9IYG6_9BACT</name>
<gene>
    <name evidence="2" type="ORF">IAB76_06955</name>
</gene>
<reference evidence="2" key="2">
    <citation type="journal article" date="2021" name="PeerJ">
        <title>Extensive microbial diversity within the chicken gut microbiome revealed by metagenomics and culture.</title>
        <authorList>
            <person name="Gilroy R."/>
            <person name="Ravi A."/>
            <person name="Getino M."/>
            <person name="Pursley I."/>
            <person name="Horton D.L."/>
            <person name="Alikhan N.F."/>
            <person name="Baker D."/>
            <person name="Gharbi K."/>
            <person name="Hall N."/>
            <person name="Watson M."/>
            <person name="Adriaenssens E.M."/>
            <person name="Foster-Nyarko E."/>
            <person name="Jarju S."/>
            <person name="Secka A."/>
            <person name="Antonio M."/>
            <person name="Oren A."/>
            <person name="Chaudhuri R.R."/>
            <person name="La Ragione R."/>
            <person name="Hildebrand F."/>
            <person name="Pallen M.J."/>
        </authorList>
    </citation>
    <scope>NUCLEOTIDE SEQUENCE</scope>
    <source>
        <strain evidence="2">B3-1481</strain>
    </source>
</reference>
<evidence type="ECO:0000313" key="2">
    <source>
        <dbReference type="EMBL" id="MBO8480825.1"/>
    </source>
</evidence>
<feature type="chain" id="PRO_5038606999" description="Outer membrane protein beta-barrel domain-containing protein" evidence="1">
    <location>
        <begin position="20"/>
        <end position="210"/>
    </location>
</feature>
<accession>A0A9D9IYG6</accession>
<feature type="signal peptide" evidence="1">
    <location>
        <begin position="1"/>
        <end position="19"/>
    </location>
</feature>
<sequence>MRKPFFILLLALSVSITGAAQENTARAIDRIRFSCEWGYVQTIYHDYHFNILSEEGYRINESFYGFSPHPNGLLLLGAGFVVPAEKLMISIHGGYSGIHEGNRVIPALLRVSFFPRTIQDDGMFYYAQAGAGFHLPAGLKTRVSLMSGLGAGYRIALSERFSIDLILTAMAAFSHPPVPNPEGPGYVTEQNVRTSDAHYGALSLTIAVNL</sequence>
<protein>
    <recommendedName>
        <fullName evidence="4">Outer membrane protein beta-barrel domain-containing protein</fullName>
    </recommendedName>
</protein>
<evidence type="ECO:0008006" key="4">
    <source>
        <dbReference type="Google" id="ProtNLM"/>
    </source>
</evidence>